<dbReference type="GO" id="GO:0005886">
    <property type="term" value="C:plasma membrane"/>
    <property type="evidence" value="ECO:0007669"/>
    <property type="project" value="TreeGrafter"/>
</dbReference>
<feature type="transmembrane region" description="Helical" evidence="1">
    <location>
        <begin position="385"/>
        <end position="408"/>
    </location>
</feature>
<feature type="transmembrane region" description="Helical" evidence="1">
    <location>
        <begin position="525"/>
        <end position="548"/>
    </location>
</feature>
<dbReference type="PATRIC" id="fig|1123269.5.peg.5045"/>
<dbReference type="SUPFAM" id="SSF82866">
    <property type="entry name" value="Multidrug efflux transporter AcrB transmembrane domain"/>
    <property type="match status" value="2"/>
</dbReference>
<dbReference type="Proteomes" id="UP000018851">
    <property type="component" value="Chromosome"/>
</dbReference>
<dbReference type="InterPro" id="IPR001036">
    <property type="entry name" value="Acrflvin-R"/>
</dbReference>
<dbReference type="PANTHER" id="PTHR32063">
    <property type="match status" value="1"/>
</dbReference>
<gene>
    <name evidence="2" type="ORF">NX02_25720</name>
</gene>
<dbReference type="RefSeq" id="WP_025294852.1">
    <property type="nucleotide sequence ID" value="NZ_CP006644.1"/>
</dbReference>
<feature type="transmembrane region" description="Helical" evidence="1">
    <location>
        <begin position="881"/>
        <end position="903"/>
    </location>
</feature>
<dbReference type="eggNOG" id="COG0841">
    <property type="taxonomic scope" value="Bacteria"/>
</dbReference>
<evidence type="ECO:0000313" key="3">
    <source>
        <dbReference type="Proteomes" id="UP000018851"/>
    </source>
</evidence>
<dbReference type="EMBL" id="CP006644">
    <property type="protein sequence ID" value="AHE56749.1"/>
    <property type="molecule type" value="Genomic_DNA"/>
</dbReference>
<feature type="transmembrane region" description="Helical" evidence="1">
    <location>
        <begin position="429"/>
        <end position="449"/>
    </location>
</feature>
<keyword evidence="1" id="KW-0812">Transmembrane</keyword>
<proteinExistence type="predicted"/>
<evidence type="ECO:0000313" key="2">
    <source>
        <dbReference type="EMBL" id="AHE56749.1"/>
    </source>
</evidence>
<name>W0AFR2_9SPHN</name>
<evidence type="ECO:0008006" key="4">
    <source>
        <dbReference type="Google" id="ProtNLM"/>
    </source>
</evidence>
<feature type="transmembrane region" description="Helical" evidence="1">
    <location>
        <begin position="953"/>
        <end position="973"/>
    </location>
</feature>
<dbReference type="PRINTS" id="PR00702">
    <property type="entry name" value="ACRIFLAVINRP"/>
</dbReference>
<dbReference type="KEGG" id="ssan:NX02_25720"/>
<dbReference type="OrthoDB" id="9806532at2"/>
<organism evidence="2 3">
    <name type="scientific">Sphingomonas sanxanigenens DSM 19645 = NX02</name>
    <dbReference type="NCBI Taxonomy" id="1123269"/>
    <lineage>
        <taxon>Bacteria</taxon>
        <taxon>Pseudomonadati</taxon>
        <taxon>Pseudomonadota</taxon>
        <taxon>Alphaproteobacteria</taxon>
        <taxon>Sphingomonadales</taxon>
        <taxon>Sphingomonadaceae</taxon>
        <taxon>Sphingomonas</taxon>
    </lineage>
</organism>
<dbReference type="SUPFAM" id="SSF82693">
    <property type="entry name" value="Multidrug efflux transporter AcrB pore domain, PN1, PN2, PC1 and PC2 subdomains"/>
    <property type="match status" value="2"/>
</dbReference>
<sequence length="1018" mass="109564">MSLNPARFFVGRWQFTLVLTALFALLGVNAFMTVPRAEDPQFPSPIILIHTAMPGATALEMEQLVVRPIEDAIDALDEVKEIRSTSIDGSASLRVEFQWSEDPERKYDEVVREVNALRPRLPDALTRLDVNRARTIEVSIVELALVAEQLPMRRLEKVADDLRDELQRVPGVREARYWGAPASEVRVAVNLARLAELRLPVSEVAAALNRAADERPIGAVHAGARRFSVRLGGAFPDLASVGAVPVASRTGSVIHVRDIATVGWETVEPEHLTRFNGKRALLVTATQKNGGDVGTITTDIRRTLDAFEQRLPGGVTLERAFFQSDNVSLRLNRLTRDFLLALTIVLITLLPLGLRAAGVVIVSIPLSLLMGLAGIQLLGFGLNQLSIAGFVLSLGLLVDDSIVVTENIARRLREGEDRRTAAINGTGQIAMAVIGCTGCLMLAFLPLLALPEGSGTFIRSLPVTVVVTVGASFLIAMTVTPFVASRLLGRHEHPEGNRMLRAVNGGIHRFYRPVLHRGLERPWTALALILGLCLLAIPLLGVIGSSLFPPAEIPQFLVRIEVPEGTALRRTEAALDFAERRLAREADIAWTASNLGRGNPQIYYNIAQHDPAPAYAEIAVGLKGWHPGRSEALLDALRADFARYPGARISVLDFQQGPMIEAPIVIRVAGEDLGQLKRLSQRVERMLEATPGVRDIGNPLRLDRTDLALGLDETKAAALGVPAGALRQTARLALSGEEVGRLRDADGDDYPVRVRLPMGDRNEIDALKEIYAPTLDGAAVPFSAIADPQPVSGPAQIDRFDRARTVTVTAYVAHGFLTAEVNDEALRRIEAQVSLPPGYRLMIGGEAEARANSFAGLGAAILVAVLGILAVLVLEFGRFRTAAVVAGIIPLGLFGAVVALWLTGHSLSFTATIGLVALIGIEIKNSILLVDFTEQLRAEGVGMREAIERAGEARFLPVLLTSVTAIGGLLPLAVEHSGLYSPMAIAIMGGLVSSPLLSRIATPVMYLLLAGGDERKPA</sequence>
<dbReference type="HOGENOM" id="CLU_002755_1_2_5"/>
<feature type="transmembrane region" description="Helical" evidence="1">
    <location>
        <begin position="461"/>
        <end position="484"/>
    </location>
</feature>
<dbReference type="GO" id="GO:0042910">
    <property type="term" value="F:xenobiotic transmembrane transporter activity"/>
    <property type="evidence" value="ECO:0007669"/>
    <property type="project" value="TreeGrafter"/>
</dbReference>
<dbReference type="AlphaFoldDB" id="W0AFR2"/>
<feature type="transmembrane region" description="Helical" evidence="1">
    <location>
        <begin position="909"/>
        <end position="932"/>
    </location>
</feature>
<evidence type="ECO:0000256" key="1">
    <source>
        <dbReference type="SAM" id="Phobius"/>
    </source>
</evidence>
<dbReference type="InterPro" id="IPR027463">
    <property type="entry name" value="AcrB_DN_DC_subdom"/>
</dbReference>
<keyword evidence="3" id="KW-1185">Reference proteome</keyword>
<dbReference type="SUPFAM" id="SSF82714">
    <property type="entry name" value="Multidrug efflux transporter AcrB TolC docking domain, DN and DC subdomains"/>
    <property type="match status" value="2"/>
</dbReference>
<dbReference type="PANTHER" id="PTHR32063:SF24">
    <property type="entry name" value="CATION EFFLUX SYSTEM (ACRB_ACRD_ACRF FAMILY)"/>
    <property type="match status" value="1"/>
</dbReference>
<dbReference type="STRING" id="1123269.NX02_25720"/>
<dbReference type="Pfam" id="PF00873">
    <property type="entry name" value="ACR_tran"/>
    <property type="match status" value="1"/>
</dbReference>
<feature type="transmembrane region" description="Helical" evidence="1">
    <location>
        <begin position="854"/>
        <end position="874"/>
    </location>
</feature>
<protein>
    <recommendedName>
        <fullName evidence="4">Multidrug transporter AcrB</fullName>
    </recommendedName>
</protein>
<dbReference type="Gene3D" id="3.30.70.1430">
    <property type="entry name" value="Multidrug efflux transporter AcrB pore domain"/>
    <property type="match status" value="2"/>
</dbReference>
<reference evidence="2 3" key="1">
    <citation type="submission" date="2013-07" db="EMBL/GenBank/DDBJ databases">
        <title>Completed genome of Sphingomonas sanxanigenens NX02.</title>
        <authorList>
            <person name="Ma T."/>
            <person name="Huang H."/>
            <person name="Wu M."/>
            <person name="Li X."/>
            <person name="Li G."/>
        </authorList>
    </citation>
    <scope>NUCLEOTIDE SEQUENCE [LARGE SCALE GENOMIC DNA]</scope>
    <source>
        <strain evidence="2 3">NX02</strain>
    </source>
</reference>
<dbReference type="Gene3D" id="3.30.70.1320">
    <property type="entry name" value="Multidrug efflux transporter AcrB pore domain like"/>
    <property type="match status" value="1"/>
</dbReference>
<accession>W0AFR2</accession>
<feature type="transmembrane region" description="Helical" evidence="1">
    <location>
        <begin position="338"/>
        <end position="354"/>
    </location>
</feature>
<dbReference type="Gene3D" id="1.20.1640.10">
    <property type="entry name" value="Multidrug efflux transporter AcrB transmembrane domain"/>
    <property type="match status" value="2"/>
</dbReference>
<keyword evidence="1" id="KW-0472">Membrane</keyword>
<dbReference type="Gene3D" id="3.30.70.1440">
    <property type="entry name" value="Multidrug efflux transporter AcrB pore domain"/>
    <property type="match status" value="1"/>
</dbReference>
<keyword evidence="1" id="KW-1133">Transmembrane helix</keyword>
<dbReference type="Gene3D" id="3.30.2090.10">
    <property type="entry name" value="Multidrug efflux transporter AcrB TolC docking domain, DN and DC subdomains"/>
    <property type="match status" value="2"/>
</dbReference>